<dbReference type="GO" id="GO:0005524">
    <property type="term" value="F:ATP binding"/>
    <property type="evidence" value="ECO:0007669"/>
    <property type="project" value="UniProtKB-UniRule"/>
</dbReference>
<dbReference type="GO" id="GO:0004672">
    <property type="term" value="F:protein kinase activity"/>
    <property type="evidence" value="ECO:0007669"/>
    <property type="project" value="InterPro"/>
</dbReference>
<dbReference type="PANTHER" id="PTHR19879:SF9">
    <property type="entry name" value="TRANSCRIPTION INITIATION FACTOR TFIID SUBUNIT 5"/>
    <property type="match status" value="1"/>
</dbReference>
<dbReference type="PROSITE" id="PS50011">
    <property type="entry name" value="PROTEIN_KINASE_DOM"/>
    <property type="match status" value="1"/>
</dbReference>
<dbReference type="Proteomes" id="UP000287352">
    <property type="component" value="Unassembled WGS sequence"/>
</dbReference>
<proteinExistence type="predicted"/>
<dbReference type="Pfam" id="PF00069">
    <property type="entry name" value="Pkinase"/>
    <property type="match status" value="1"/>
</dbReference>
<dbReference type="Gene3D" id="2.130.10.10">
    <property type="entry name" value="YVTN repeat-like/Quinoprotein amine dehydrogenase"/>
    <property type="match status" value="3"/>
</dbReference>
<evidence type="ECO:0000259" key="5">
    <source>
        <dbReference type="PROSITE" id="PS50011"/>
    </source>
</evidence>
<dbReference type="SUPFAM" id="SSF56112">
    <property type="entry name" value="Protein kinase-like (PK-like)"/>
    <property type="match status" value="1"/>
</dbReference>
<dbReference type="InterPro" id="IPR000719">
    <property type="entry name" value="Prot_kinase_dom"/>
</dbReference>
<feature type="repeat" description="WD" evidence="3">
    <location>
        <begin position="584"/>
        <end position="625"/>
    </location>
</feature>
<dbReference type="PANTHER" id="PTHR19879">
    <property type="entry name" value="TRANSCRIPTION INITIATION FACTOR TFIID"/>
    <property type="match status" value="1"/>
</dbReference>
<feature type="repeat" description="WD" evidence="3">
    <location>
        <begin position="541"/>
        <end position="582"/>
    </location>
</feature>
<dbReference type="PROSITE" id="PS00107">
    <property type="entry name" value="PROTEIN_KINASE_ATP"/>
    <property type="match status" value="1"/>
</dbReference>
<dbReference type="SMART" id="SM00220">
    <property type="entry name" value="S_TKc"/>
    <property type="match status" value="1"/>
</dbReference>
<dbReference type="SUPFAM" id="SSF50978">
    <property type="entry name" value="WD40 repeat-like"/>
    <property type="match status" value="1"/>
</dbReference>
<dbReference type="AlphaFoldDB" id="A0A402A6V0"/>
<dbReference type="RefSeq" id="WP_126582353.1">
    <property type="nucleotide sequence ID" value="NZ_BIFR01000002.1"/>
</dbReference>
<dbReference type="PROSITE" id="PS00678">
    <property type="entry name" value="WD_REPEATS_1"/>
    <property type="match status" value="2"/>
</dbReference>
<evidence type="ECO:0000313" key="6">
    <source>
        <dbReference type="EMBL" id="GCE14819.1"/>
    </source>
</evidence>
<dbReference type="OrthoDB" id="5632033at2"/>
<dbReference type="SMART" id="SM00320">
    <property type="entry name" value="WD40"/>
    <property type="match status" value="7"/>
</dbReference>
<feature type="repeat" description="WD" evidence="3">
    <location>
        <begin position="457"/>
        <end position="498"/>
    </location>
</feature>
<evidence type="ECO:0000256" key="1">
    <source>
        <dbReference type="ARBA" id="ARBA00022574"/>
    </source>
</evidence>
<gene>
    <name evidence="6" type="ORF">KTT_46780</name>
</gene>
<keyword evidence="4" id="KW-0067">ATP-binding</keyword>
<feature type="repeat" description="WD" evidence="3">
    <location>
        <begin position="652"/>
        <end position="686"/>
    </location>
</feature>
<dbReference type="CDD" id="cd00200">
    <property type="entry name" value="WD40"/>
    <property type="match status" value="1"/>
</dbReference>
<dbReference type="InterPro" id="IPR017441">
    <property type="entry name" value="Protein_kinase_ATP_BS"/>
</dbReference>
<dbReference type="InterPro" id="IPR001680">
    <property type="entry name" value="WD40_rpt"/>
</dbReference>
<dbReference type="Pfam" id="PF00400">
    <property type="entry name" value="WD40"/>
    <property type="match status" value="6"/>
</dbReference>
<feature type="repeat" description="WD" evidence="3">
    <location>
        <begin position="423"/>
        <end position="456"/>
    </location>
</feature>
<dbReference type="Gene3D" id="1.10.510.10">
    <property type="entry name" value="Transferase(Phosphotransferase) domain 1"/>
    <property type="match status" value="1"/>
</dbReference>
<feature type="domain" description="Protein kinase" evidence="5">
    <location>
        <begin position="44"/>
        <end position="301"/>
    </location>
</feature>
<evidence type="ECO:0000256" key="4">
    <source>
        <dbReference type="PROSITE-ProRule" id="PRU10141"/>
    </source>
</evidence>
<keyword evidence="7" id="KW-1185">Reference proteome</keyword>
<evidence type="ECO:0000256" key="3">
    <source>
        <dbReference type="PROSITE-ProRule" id="PRU00221"/>
    </source>
</evidence>
<dbReference type="CDD" id="cd14014">
    <property type="entry name" value="STKc_PknB_like"/>
    <property type="match status" value="1"/>
</dbReference>
<keyword evidence="4" id="KW-0547">Nucleotide-binding</keyword>
<comment type="caution">
    <text evidence="6">The sequence shown here is derived from an EMBL/GenBank/DDBJ whole genome shotgun (WGS) entry which is preliminary data.</text>
</comment>
<feature type="repeat" description="WD" evidence="3">
    <location>
        <begin position="499"/>
        <end position="540"/>
    </location>
</feature>
<dbReference type="InterPro" id="IPR015943">
    <property type="entry name" value="WD40/YVTN_repeat-like_dom_sf"/>
</dbReference>
<sequence length="686" mass="74804">MSISASRLCPVCQTSNPPQAAFCFGCGKPLGQSPIPSDLLHQRYHLLHKLGTGGFGAVYQAEDRQLGKRLVAIKEMSPVATLSPQENAESAEAFRKEALLLAELMHPSLPRIYDHFLENGQWYLVMDYIEGETLEDYLAQTVDGSLPLDEVLDMGLQLCDVLDYLHTRQPPIIFRDLKPLNIMRTATGHLYLIDFGIARHLKPGQAKDTIAFGSPGYAAPEQYGKSQTTPRSDIYSLGVTLYQLLTGFDPSLKPFYFAPLVLPHNQATPQILVDLLAQMLQMDEEKRPASIHEVRTELQKIAGVVTKTWKKAQPAPSTNAVAAIPTLSNPGQTVPSPALTVPLTTATSWGTPVPALSKLPPASPSIGSLRCSYQGALTDQYSTVWSPDSLQLASSGPSNLIDIWNAANGKSVRPMLISKGNSTAIAWSPDKAYLAAALANRIVQVWDTATGKTVQIYTKHMHSVTALSWSPDSRSLVSSSLDKSVQIWDLKTGATLVNYQQHHDVVYCAAWSPDGRYIASVGYGAAIHIWDARNGRLLLTYSRHSAPVLIVRWSPDSQSLASGSDDKNIHIWSVVDGRCLAICHNDEIGQIQSISWSPDGTRLVSCGGTSIVSIWDASSGQEIFAYRGHVVATELKPLSSIHYLTTTSESQLAQRAHIVSMAVWSPDGEWIASGGGSNRIHIWRAN</sequence>
<reference evidence="7" key="1">
    <citation type="submission" date="2018-12" db="EMBL/GenBank/DDBJ databases">
        <title>Tengunoibacter tsumagoiensis gen. nov., sp. nov., Dictyobacter kobayashii sp. nov., D. alpinus sp. nov., and D. joshuensis sp. nov. and description of Dictyobacteraceae fam. nov. within the order Ktedonobacterales isolated from Tengu-no-mugimeshi.</title>
        <authorList>
            <person name="Wang C.M."/>
            <person name="Zheng Y."/>
            <person name="Sakai Y."/>
            <person name="Toyoda A."/>
            <person name="Minakuchi Y."/>
            <person name="Abe K."/>
            <person name="Yokota A."/>
            <person name="Yabe S."/>
        </authorList>
    </citation>
    <scope>NUCLEOTIDE SEQUENCE [LARGE SCALE GENOMIC DNA]</scope>
    <source>
        <strain evidence="7">Uno3</strain>
    </source>
</reference>
<accession>A0A402A6V0</accession>
<dbReference type="PROSITE" id="PS50294">
    <property type="entry name" value="WD_REPEATS_REGION"/>
    <property type="match status" value="4"/>
</dbReference>
<dbReference type="Gene3D" id="3.30.200.20">
    <property type="entry name" value="Phosphorylase Kinase, domain 1"/>
    <property type="match status" value="1"/>
</dbReference>
<dbReference type="InterPro" id="IPR036322">
    <property type="entry name" value="WD40_repeat_dom_sf"/>
</dbReference>
<evidence type="ECO:0000313" key="7">
    <source>
        <dbReference type="Proteomes" id="UP000287352"/>
    </source>
</evidence>
<name>A0A402A6V0_9CHLR</name>
<keyword evidence="1 3" id="KW-0853">WD repeat</keyword>
<dbReference type="InterPro" id="IPR019775">
    <property type="entry name" value="WD40_repeat_CS"/>
</dbReference>
<dbReference type="InterPro" id="IPR011009">
    <property type="entry name" value="Kinase-like_dom_sf"/>
</dbReference>
<dbReference type="EMBL" id="BIFR01000002">
    <property type="protein sequence ID" value="GCE14819.1"/>
    <property type="molecule type" value="Genomic_DNA"/>
</dbReference>
<evidence type="ECO:0000256" key="2">
    <source>
        <dbReference type="ARBA" id="ARBA00022737"/>
    </source>
</evidence>
<keyword evidence="2" id="KW-0677">Repeat</keyword>
<feature type="binding site" evidence="4">
    <location>
        <position position="74"/>
    </location>
    <ligand>
        <name>ATP</name>
        <dbReference type="ChEBI" id="CHEBI:30616"/>
    </ligand>
</feature>
<dbReference type="PROSITE" id="PS50082">
    <property type="entry name" value="WD_REPEATS_2"/>
    <property type="match status" value="6"/>
</dbReference>
<protein>
    <recommendedName>
        <fullName evidence="5">Protein kinase domain-containing protein</fullName>
    </recommendedName>
</protein>
<organism evidence="6 7">
    <name type="scientific">Tengunoibacter tsumagoiensis</name>
    <dbReference type="NCBI Taxonomy" id="2014871"/>
    <lineage>
        <taxon>Bacteria</taxon>
        <taxon>Bacillati</taxon>
        <taxon>Chloroflexota</taxon>
        <taxon>Ktedonobacteria</taxon>
        <taxon>Ktedonobacterales</taxon>
        <taxon>Dictyobacteraceae</taxon>
        <taxon>Tengunoibacter</taxon>
    </lineage>
</organism>